<feature type="domain" description="Superoxide dismutase copper/zinc binding" evidence="4">
    <location>
        <begin position="40"/>
        <end position="171"/>
    </location>
</feature>
<protein>
    <recommendedName>
        <fullName evidence="2">Superoxide dismutase [Cu-Zn]</fullName>
        <ecNumber evidence="2">1.15.1.1</ecNumber>
    </recommendedName>
</protein>
<keyword evidence="2" id="KW-0862">Zinc</keyword>
<keyword evidence="6" id="KW-1185">Reference proteome</keyword>
<dbReference type="RefSeq" id="WP_129462122.1">
    <property type="nucleotide sequence ID" value="NZ_SBKN01000007.1"/>
</dbReference>
<keyword evidence="3" id="KW-0732">Signal</keyword>
<name>A0A4Q1K6R7_9FLAO</name>
<comment type="caution">
    <text evidence="5">The sequence shown here is derived from an EMBL/GenBank/DDBJ whole genome shotgun (WGS) entry which is preliminary data.</text>
</comment>
<sequence>MKKVILTAALLTAIIVACKSVNTPENSVKITLEPKSNSQVNGTATFTEKKGVVTLEAKITGLKPGVHAIHIHEKADCSAGDATSAGGHWNPTHVKHGKWGDAEHHKGDIGNFTANDKGEATVTFSTDQWCIGCADPNKDVLNKGLIVHDKADDFVTQPTGNAGGRVACAGIIK</sequence>
<gene>
    <name evidence="5" type="ORF">EQG61_11670</name>
</gene>
<keyword evidence="2" id="KW-0186">Copper</keyword>
<dbReference type="PANTHER" id="PTHR10003">
    <property type="entry name" value="SUPEROXIDE DISMUTASE CU-ZN -RELATED"/>
    <property type="match status" value="1"/>
</dbReference>
<comment type="catalytic activity">
    <reaction evidence="2">
        <text>2 superoxide + 2 H(+) = H2O2 + O2</text>
        <dbReference type="Rhea" id="RHEA:20696"/>
        <dbReference type="ChEBI" id="CHEBI:15378"/>
        <dbReference type="ChEBI" id="CHEBI:15379"/>
        <dbReference type="ChEBI" id="CHEBI:16240"/>
        <dbReference type="ChEBI" id="CHEBI:18421"/>
        <dbReference type="EC" id="1.15.1.1"/>
    </reaction>
</comment>
<dbReference type="PRINTS" id="PR00068">
    <property type="entry name" value="CUZNDISMTASE"/>
</dbReference>
<dbReference type="InterPro" id="IPR024134">
    <property type="entry name" value="SOD_Cu/Zn_/chaperone"/>
</dbReference>
<evidence type="ECO:0000313" key="5">
    <source>
        <dbReference type="EMBL" id="RXR21662.1"/>
    </source>
</evidence>
<reference evidence="6" key="1">
    <citation type="submission" date="2019-01" db="EMBL/GenBank/DDBJ databases">
        <title>Cytophagaceae bacterium strain CAR-16.</title>
        <authorList>
            <person name="Chen W.-M."/>
        </authorList>
    </citation>
    <scope>NUCLEOTIDE SEQUENCE [LARGE SCALE GENOMIC DNA]</scope>
    <source>
        <strain evidence="6">WWJ-16</strain>
    </source>
</reference>
<keyword evidence="2" id="KW-0560">Oxidoreductase</keyword>
<comment type="function">
    <text evidence="2">Destroys radicals which are normally produced within the cells and which are toxic to biological systems.</text>
</comment>
<keyword evidence="2" id="KW-0479">Metal-binding</keyword>
<dbReference type="PROSITE" id="PS51257">
    <property type="entry name" value="PROKAR_LIPOPROTEIN"/>
    <property type="match status" value="1"/>
</dbReference>
<proteinExistence type="inferred from homology"/>
<organism evidence="5 6">
    <name type="scientific">Flavobacterium stagni</name>
    <dbReference type="NCBI Taxonomy" id="2506421"/>
    <lineage>
        <taxon>Bacteria</taxon>
        <taxon>Pseudomonadati</taxon>
        <taxon>Bacteroidota</taxon>
        <taxon>Flavobacteriia</taxon>
        <taxon>Flavobacteriales</taxon>
        <taxon>Flavobacteriaceae</taxon>
        <taxon>Flavobacterium</taxon>
    </lineage>
</organism>
<feature type="chain" id="PRO_5020571234" description="Superoxide dismutase [Cu-Zn]" evidence="3">
    <location>
        <begin position="20"/>
        <end position="173"/>
    </location>
</feature>
<evidence type="ECO:0000256" key="3">
    <source>
        <dbReference type="SAM" id="SignalP"/>
    </source>
</evidence>
<dbReference type="CDD" id="cd00305">
    <property type="entry name" value="Cu-Zn_Superoxide_Dismutase"/>
    <property type="match status" value="1"/>
</dbReference>
<evidence type="ECO:0000313" key="6">
    <source>
        <dbReference type="Proteomes" id="UP000289857"/>
    </source>
</evidence>
<comment type="cofactor">
    <cofactor evidence="2">
        <name>Zn(2+)</name>
        <dbReference type="ChEBI" id="CHEBI:29105"/>
    </cofactor>
    <text evidence="2">Binds 1 zinc ion per subunit.</text>
</comment>
<dbReference type="OrthoDB" id="9792957at2"/>
<dbReference type="GO" id="GO:0005507">
    <property type="term" value="F:copper ion binding"/>
    <property type="evidence" value="ECO:0007669"/>
    <property type="project" value="InterPro"/>
</dbReference>
<dbReference type="InterPro" id="IPR018152">
    <property type="entry name" value="SOD_Cu/Zn_BS"/>
</dbReference>
<dbReference type="EMBL" id="SBKN01000007">
    <property type="protein sequence ID" value="RXR21662.1"/>
    <property type="molecule type" value="Genomic_DNA"/>
</dbReference>
<dbReference type="GO" id="GO:0004784">
    <property type="term" value="F:superoxide dismutase activity"/>
    <property type="evidence" value="ECO:0007669"/>
    <property type="project" value="UniProtKB-EC"/>
</dbReference>
<evidence type="ECO:0000259" key="4">
    <source>
        <dbReference type="Pfam" id="PF00080"/>
    </source>
</evidence>
<dbReference type="Pfam" id="PF00080">
    <property type="entry name" value="Sod_Cu"/>
    <property type="match status" value="1"/>
</dbReference>
<dbReference type="Proteomes" id="UP000289857">
    <property type="component" value="Unassembled WGS sequence"/>
</dbReference>
<comment type="cofactor">
    <cofactor evidence="2">
        <name>Cu cation</name>
        <dbReference type="ChEBI" id="CHEBI:23378"/>
    </cofactor>
    <text evidence="2">Binds 1 copper ion per subunit.</text>
</comment>
<comment type="similarity">
    <text evidence="1 2">Belongs to the Cu-Zn superoxide dismutase family.</text>
</comment>
<accession>A0A4Q1K6R7</accession>
<evidence type="ECO:0000256" key="2">
    <source>
        <dbReference type="RuleBase" id="RU000393"/>
    </source>
</evidence>
<dbReference type="EC" id="1.15.1.1" evidence="2"/>
<dbReference type="AlphaFoldDB" id="A0A4Q1K6R7"/>
<dbReference type="SUPFAM" id="SSF49329">
    <property type="entry name" value="Cu,Zn superoxide dismutase-like"/>
    <property type="match status" value="1"/>
</dbReference>
<evidence type="ECO:0000256" key="1">
    <source>
        <dbReference type="ARBA" id="ARBA00010457"/>
    </source>
</evidence>
<feature type="signal peptide" evidence="3">
    <location>
        <begin position="1"/>
        <end position="19"/>
    </location>
</feature>
<dbReference type="InterPro" id="IPR036423">
    <property type="entry name" value="SOD-like_Cu/Zn_dom_sf"/>
</dbReference>
<dbReference type="InterPro" id="IPR001424">
    <property type="entry name" value="SOD_Cu_Zn_dom"/>
</dbReference>
<dbReference type="PROSITE" id="PS00332">
    <property type="entry name" value="SOD_CU_ZN_2"/>
    <property type="match status" value="1"/>
</dbReference>
<dbReference type="Gene3D" id="2.60.40.200">
    <property type="entry name" value="Superoxide dismutase, copper/zinc binding domain"/>
    <property type="match status" value="1"/>
</dbReference>